<dbReference type="AlphaFoldDB" id="A0AAE0LC20"/>
<dbReference type="InterPro" id="IPR027417">
    <property type="entry name" value="P-loop_NTPase"/>
</dbReference>
<evidence type="ECO:0000256" key="6">
    <source>
        <dbReference type="SAM" id="MobiDB-lite"/>
    </source>
</evidence>
<evidence type="ECO:0000313" key="11">
    <source>
        <dbReference type="EMBL" id="KAK3279289.1"/>
    </source>
</evidence>
<proteinExistence type="predicted"/>
<evidence type="ECO:0000256" key="1">
    <source>
        <dbReference type="ARBA" id="ARBA00022741"/>
    </source>
</evidence>
<dbReference type="EMBL" id="LGRX02005033">
    <property type="protein sequence ID" value="KAK3279289.1"/>
    <property type="molecule type" value="Genomic_DNA"/>
</dbReference>
<dbReference type="GO" id="GO:0003724">
    <property type="term" value="F:RNA helicase activity"/>
    <property type="evidence" value="ECO:0007669"/>
    <property type="project" value="InterPro"/>
</dbReference>
<comment type="caution">
    <text evidence="11">The sequence shown here is derived from an EMBL/GenBank/DDBJ whole genome shotgun (WGS) entry which is preliminary data.</text>
</comment>
<organism evidence="11 12">
    <name type="scientific">Cymbomonas tetramitiformis</name>
    <dbReference type="NCBI Taxonomy" id="36881"/>
    <lineage>
        <taxon>Eukaryota</taxon>
        <taxon>Viridiplantae</taxon>
        <taxon>Chlorophyta</taxon>
        <taxon>Pyramimonadophyceae</taxon>
        <taxon>Pyramimonadales</taxon>
        <taxon>Pyramimonadaceae</taxon>
        <taxon>Cymbomonas</taxon>
    </lineage>
</organism>
<protein>
    <submittedName>
        <fullName evidence="11">Uncharacterized protein</fullName>
    </submittedName>
</protein>
<evidence type="ECO:0000259" key="7">
    <source>
        <dbReference type="PROSITE" id="PS50835"/>
    </source>
</evidence>
<dbReference type="InterPro" id="IPR001650">
    <property type="entry name" value="Helicase_C-like"/>
</dbReference>
<dbReference type="InterPro" id="IPR014001">
    <property type="entry name" value="Helicase_ATP-bd"/>
</dbReference>
<evidence type="ECO:0000259" key="10">
    <source>
        <dbReference type="PROSITE" id="PS51195"/>
    </source>
</evidence>
<reference evidence="11 12" key="1">
    <citation type="journal article" date="2015" name="Genome Biol. Evol.">
        <title>Comparative Genomics of a Bacterivorous Green Alga Reveals Evolutionary Causalities and Consequences of Phago-Mixotrophic Mode of Nutrition.</title>
        <authorList>
            <person name="Burns J.A."/>
            <person name="Paasch A."/>
            <person name="Narechania A."/>
            <person name="Kim E."/>
        </authorList>
    </citation>
    <scope>NUCLEOTIDE SEQUENCE [LARGE SCALE GENOMIC DNA]</scope>
    <source>
        <strain evidence="11 12">PLY_AMNH</strain>
    </source>
</reference>
<dbReference type="SMART" id="SM00487">
    <property type="entry name" value="DEXDc"/>
    <property type="match status" value="1"/>
</dbReference>
<keyword evidence="12" id="KW-1185">Reference proteome</keyword>
<dbReference type="InterPro" id="IPR014014">
    <property type="entry name" value="RNA_helicase_DEAD_Q_motif"/>
</dbReference>
<dbReference type="InterPro" id="IPR011545">
    <property type="entry name" value="DEAD/DEAH_box_helicase_dom"/>
</dbReference>
<keyword evidence="1" id="KW-0547">Nucleotide-binding</keyword>
<dbReference type="GO" id="GO:0016787">
    <property type="term" value="F:hydrolase activity"/>
    <property type="evidence" value="ECO:0007669"/>
    <property type="project" value="UniProtKB-KW"/>
</dbReference>
<feature type="domain" description="Ig-like" evidence="7">
    <location>
        <begin position="546"/>
        <end position="600"/>
    </location>
</feature>
<dbReference type="Pfam" id="PF00271">
    <property type="entry name" value="Helicase_C"/>
    <property type="match status" value="1"/>
</dbReference>
<dbReference type="GO" id="GO:0003676">
    <property type="term" value="F:nucleic acid binding"/>
    <property type="evidence" value="ECO:0007669"/>
    <property type="project" value="InterPro"/>
</dbReference>
<dbReference type="Gene3D" id="3.40.50.300">
    <property type="entry name" value="P-loop containing nucleotide triphosphate hydrolases"/>
    <property type="match status" value="2"/>
</dbReference>
<dbReference type="GO" id="GO:0005524">
    <property type="term" value="F:ATP binding"/>
    <property type="evidence" value="ECO:0007669"/>
    <property type="project" value="UniProtKB-KW"/>
</dbReference>
<dbReference type="PROSITE" id="PS51195">
    <property type="entry name" value="Q_MOTIF"/>
    <property type="match status" value="1"/>
</dbReference>
<evidence type="ECO:0000256" key="2">
    <source>
        <dbReference type="ARBA" id="ARBA00022801"/>
    </source>
</evidence>
<gene>
    <name evidence="11" type="ORF">CYMTET_12818</name>
</gene>
<dbReference type="SUPFAM" id="SSF52540">
    <property type="entry name" value="P-loop containing nucleoside triphosphate hydrolases"/>
    <property type="match status" value="1"/>
</dbReference>
<evidence type="ECO:0000256" key="3">
    <source>
        <dbReference type="ARBA" id="ARBA00022806"/>
    </source>
</evidence>
<dbReference type="CDD" id="cd18787">
    <property type="entry name" value="SF2_C_DEAD"/>
    <property type="match status" value="1"/>
</dbReference>
<feature type="domain" description="Helicase ATP-binding" evidence="8">
    <location>
        <begin position="52"/>
        <end position="234"/>
    </location>
</feature>
<dbReference type="PANTHER" id="PTHR47960">
    <property type="entry name" value="DEAD-BOX ATP-DEPENDENT RNA HELICASE 50"/>
    <property type="match status" value="1"/>
</dbReference>
<evidence type="ECO:0000259" key="9">
    <source>
        <dbReference type="PROSITE" id="PS51194"/>
    </source>
</evidence>
<feature type="domain" description="Helicase C-terminal" evidence="9">
    <location>
        <begin position="262"/>
        <end position="414"/>
    </location>
</feature>
<dbReference type="PROSITE" id="PS50835">
    <property type="entry name" value="IG_LIKE"/>
    <property type="match status" value="1"/>
</dbReference>
<evidence type="ECO:0000313" key="12">
    <source>
        <dbReference type="Proteomes" id="UP001190700"/>
    </source>
</evidence>
<evidence type="ECO:0000256" key="5">
    <source>
        <dbReference type="PROSITE-ProRule" id="PRU00552"/>
    </source>
</evidence>
<feature type="region of interest" description="Disordered" evidence="6">
    <location>
        <begin position="577"/>
        <end position="600"/>
    </location>
</feature>
<feature type="domain" description="DEAD-box RNA helicase Q" evidence="10">
    <location>
        <begin position="21"/>
        <end position="49"/>
    </location>
</feature>
<evidence type="ECO:0000259" key="8">
    <source>
        <dbReference type="PROSITE" id="PS51192"/>
    </source>
</evidence>
<dbReference type="CDD" id="cd00268">
    <property type="entry name" value="DEADc"/>
    <property type="match status" value="1"/>
</dbReference>
<dbReference type="Proteomes" id="UP001190700">
    <property type="component" value="Unassembled WGS sequence"/>
</dbReference>
<dbReference type="Pfam" id="PF00270">
    <property type="entry name" value="DEAD"/>
    <property type="match status" value="1"/>
</dbReference>
<name>A0AAE0LC20_9CHLO</name>
<dbReference type="PROSITE" id="PS51194">
    <property type="entry name" value="HELICASE_CTER"/>
    <property type="match status" value="1"/>
</dbReference>
<feature type="short sequence motif" description="Q motif" evidence="5">
    <location>
        <begin position="21"/>
        <end position="49"/>
    </location>
</feature>
<evidence type="ECO:0000256" key="4">
    <source>
        <dbReference type="ARBA" id="ARBA00022840"/>
    </source>
</evidence>
<keyword evidence="2" id="KW-0378">Hydrolase</keyword>
<dbReference type="InterPro" id="IPR044742">
    <property type="entry name" value="DEAD/DEAH_RhlB"/>
</dbReference>
<dbReference type="SMART" id="SM00490">
    <property type="entry name" value="HELICc"/>
    <property type="match status" value="1"/>
</dbReference>
<keyword evidence="3" id="KW-0347">Helicase</keyword>
<dbReference type="InterPro" id="IPR007110">
    <property type="entry name" value="Ig-like_dom"/>
</dbReference>
<accession>A0AAE0LC20</accession>
<keyword evidence="4" id="KW-0067">ATP-binding</keyword>
<sequence length="600" mass="64721">MYFSSAALPLKDEAAETSSLPTFEEIGLSDELLAAVNDLELTNPTEIQALGIPEVLQGGDILLGSQTGSGKTLAYLLPVIQQLRYDEAEKELVTRPKRPRAVILVPTRELSEQVLSVAKSISHFARFRSTCILGGGKWKQQENALAQKVDVVVSTPGRLLQHVEKGNVFLGDMRYLVMDEADTMFESGFEKDMKKFLGALKKPGKPSQCILVAATVSKPVRRILEFELPDMRAVNAKSLHKAASNANHNFIRVPGNMNKLEFLRQVIDMENKKQKRTMIFCNTLDSCRAVEHTLTEFGCRTVTYHGEMPKDQRKESFAVFMEEDSAQVPLMVCTDLAARGLDFHQGVHHVVNFDFPLNSVDYMHRSGRTARAGASGNVTSLVDKRAETLAHQIHSRIQQGGSLDDVASNRTELKKRRAIEQKKAQTLKAAEARKAELRQKRLGKKFGGRENWPGPPAAPVAMGTRSPIVGQDTAALASVADVAENWPGPPAAPVAMGTRSPIVGQDTASLASVTDVAENWPGPPAAPVAMGTQSPIFGQEVVGAGPEVNNADKIAGSGAPLCVTSVKNTAGDTVQEPALSCEASGKGPTGVGSPPPPQGW</sequence>
<dbReference type="PROSITE" id="PS51192">
    <property type="entry name" value="HELICASE_ATP_BIND_1"/>
    <property type="match status" value="1"/>
</dbReference>